<dbReference type="GeneID" id="28732033"/>
<dbReference type="GO" id="GO:0016628">
    <property type="term" value="F:oxidoreductase activity, acting on the CH-CH group of donors, NAD or NADP as acceptor"/>
    <property type="evidence" value="ECO:0007669"/>
    <property type="project" value="InterPro"/>
</dbReference>
<dbReference type="EMBL" id="LFJN01000013">
    <property type="protein sequence ID" value="KPI40153.1"/>
    <property type="molecule type" value="Genomic_DNA"/>
</dbReference>
<evidence type="ECO:0000259" key="2">
    <source>
        <dbReference type="SMART" id="SM00829"/>
    </source>
</evidence>
<feature type="domain" description="Enoyl reductase (ER)" evidence="2">
    <location>
        <begin position="15"/>
        <end position="336"/>
    </location>
</feature>
<comment type="caution">
    <text evidence="3">The sequence shown here is derived from an EMBL/GenBank/DDBJ whole genome shotgun (WGS) entry which is preliminary data.</text>
</comment>
<reference evidence="3 4" key="1">
    <citation type="submission" date="2015-06" db="EMBL/GenBank/DDBJ databases">
        <title>Draft genome of the ant-associated black yeast Phialophora attae CBS 131958.</title>
        <authorList>
            <person name="Moreno L.F."/>
            <person name="Stielow B.J."/>
            <person name="de Hoog S."/>
            <person name="Vicente V.A."/>
            <person name="Weiss V.A."/>
            <person name="de Vries M."/>
            <person name="Cruz L.M."/>
            <person name="Souza E.M."/>
        </authorList>
    </citation>
    <scope>NUCLEOTIDE SEQUENCE [LARGE SCALE GENOMIC DNA]</scope>
    <source>
        <strain evidence="3 4">CBS 131958</strain>
    </source>
</reference>
<keyword evidence="1" id="KW-0560">Oxidoreductase</keyword>
<sequence length="340" mass="36713">MDPQIPTQRPTHLQGRQCQLPAETKSLPELQDGQLLIKTLLMSNDPAQRAWLNETKGLYVAPVALNGPMRARGICEVLESKSDKFKVGDKVSCTMGWVEYAVVDDKECLPTPEPPQGLNYSHYLGALGGTGLTAYYGLVVIGEAKAGQTVVVSGAAGATGSMVVQIAKGIVGCGKIVGLAGSDEKCRWVEKLGADVCVNYKAKDWKEQLGEACGKDGVDVYFDNVAGETLDEMLANLKQGGVVVACGGISGYNDDEPTVLKNYMYTVFQRLSIRGFIVTDYLSKAKETIELLVKSAQEGKLKIDEESESVVPTKFEDIPKTWHMLFEGGNRGKLVTKIVG</sequence>
<dbReference type="PANTHER" id="PTHR43205:SF19">
    <property type="entry name" value="ENOYL REDUCTASE (ER) DOMAIN-CONTAINING PROTEIN"/>
    <property type="match status" value="1"/>
</dbReference>
<dbReference type="Gene3D" id="3.90.180.10">
    <property type="entry name" value="Medium-chain alcohol dehydrogenases, catalytic domain"/>
    <property type="match status" value="1"/>
</dbReference>
<dbReference type="VEuPathDB" id="FungiDB:AB675_11319"/>
<dbReference type="Gene3D" id="3.40.50.720">
    <property type="entry name" value="NAD(P)-binding Rossmann-like Domain"/>
    <property type="match status" value="1"/>
</dbReference>
<dbReference type="InterPro" id="IPR036291">
    <property type="entry name" value="NAD(P)-bd_dom_sf"/>
</dbReference>
<dbReference type="RefSeq" id="XP_018000116.1">
    <property type="nucleotide sequence ID" value="XM_018140153.1"/>
</dbReference>
<dbReference type="Pfam" id="PF00107">
    <property type="entry name" value="ADH_zinc_N"/>
    <property type="match status" value="1"/>
</dbReference>
<dbReference type="FunFam" id="3.40.50.720:FF:000121">
    <property type="entry name" value="Prostaglandin reductase 2"/>
    <property type="match status" value="1"/>
</dbReference>
<dbReference type="PANTHER" id="PTHR43205">
    <property type="entry name" value="PROSTAGLANDIN REDUCTASE"/>
    <property type="match status" value="1"/>
</dbReference>
<proteinExistence type="predicted"/>
<dbReference type="InterPro" id="IPR020843">
    <property type="entry name" value="ER"/>
</dbReference>
<dbReference type="InterPro" id="IPR045010">
    <property type="entry name" value="MDR_fam"/>
</dbReference>
<evidence type="ECO:0000313" key="3">
    <source>
        <dbReference type="EMBL" id="KPI40153.1"/>
    </source>
</evidence>
<dbReference type="AlphaFoldDB" id="A0A0N1H9C6"/>
<dbReference type="SMART" id="SM00829">
    <property type="entry name" value="PKS_ER"/>
    <property type="match status" value="1"/>
</dbReference>
<name>A0A0N1H9C6_9EURO</name>
<dbReference type="Pfam" id="PF16884">
    <property type="entry name" value="ADH_N_2"/>
    <property type="match status" value="1"/>
</dbReference>
<evidence type="ECO:0000313" key="4">
    <source>
        <dbReference type="Proteomes" id="UP000038010"/>
    </source>
</evidence>
<accession>A0A0N1H9C6</accession>
<dbReference type="InterPro" id="IPR011032">
    <property type="entry name" value="GroES-like_sf"/>
</dbReference>
<dbReference type="InterPro" id="IPR013149">
    <property type="entry name" value="ADH-like_C"/>
</dbReference>
<keyword evidence="4" id="KW-1185">Reference proteome</keyword>
<dbReference type="Proteomes" id="UP000038010">
    <property type="component" value="Unassembled WGS sequence"/>
</dbReference>
<protein>
    <submittedName>
        <fullName evidence="3">Putative membrane protein</fullName>
    </submittedName>
</protein>
<dbReference type="OrthoDB" id="809632at2759"/>
<dbReference type="SUPFAM" id="SSF50129">
    <property type="entry name" value="GroES-like"/>
    <property type="match status" value="1"/>
</dbReference>
<organism evidence="3 4">
    <name type="scientific">Cyphellophora attinorum</name>
    <dbReference type="NCBI Taxonomy" id="1664694"/>
    <lineage>
        <taxon>Eukaryota</taxon>
        <taxon>Fungi</taxon>
        <taxon>Dikarya</taxon>
        <taxon>Ascomycota</taxon>
        <taxon>Pezizomycotina</taxon>
        <taxon>Eurotiomycetes</taxon>
        <taxon>Chaetothyriomycetidae</taxon>
        <taxon>Chaetothyriales</taxon>
        <taxon>Cyphellophoraceae</taxon>
        <taxon>Cyphellophora</taxon>
    </lineage>
</organism>
<evidence type="ECO:0000256" key="1">
    <source>
        <dbReference type="ARBA" id="ARBA00023002"/>
    </source>
</evidence>
<dbReference type="InterPro" id="IPR041694">
    <property type="entry name" value="ADH_N_2"/>
</dbReference>
<dbReference type="SUPFAM" id="SSF51735">
    <property type="entry name" value="NAD(P)-binding Rossmann-fold domains"/>
    <property type="match status" value="1"/>
</dbReference>
<gene>
    <name evidence="3" type="ORF">AB675_11319</name>
</gene>
<dbReference type="CDD" id="cd05288">
    <property type="entry name" value="PGDH"/>
    <property type="match status" value="1"/>
</dbReference>